<protein>
    <submittedName>
        <fullName evidence="6">LysR family transcriptional regulator</fullName>
    </submittedName>
</protein>
<feature type="domain" description="HTH lysR-type" evidence="5">
    <location>
        <begin position="14"/>
        <end position="71"/>
    </location>
</feature>
<evidence type="ECO:0000313" key="6">
    <source>
        <dbReference type="EMBL" id="MFG6206133.1"/>
    </source>
</evidence>
<dbReference type="Pfam" id="PF03466">
    <property type="entry name" value="LysR_substrate"/>
    <property type="match status" value="1"/>
</dbReference>
<evidence type="ECO:0000256" key="2">
    <source>
        <dbReference type="ARBA" id="ARBA00023015"/>
    </source>
</evidence>
<dbReference type="InterPro" id="IPR000847">
    <property type="entry name" value="LysR_HTH_N"/>
</dbReference>
<dbReference type="Proteomes" id="UP001605918">
    <property type="component" value="Unassembled WGS sequence"/>
</dbReference>
<comment type="caution">
    <text evidence="6">The sequence shown here is derived from an EMBL/GenBank/DDBJ whole genome shotgun (WGS) entry which is preliminary data.</text>
</comment>
<dbReference type="PANTHER" id="PTHR30419">
    <property type="entry name" value="HTH-TYPE TRANSCRIPTIONAL REGULATOR YBHD"/>
    <property type="match status" value="1"/>
</dbReference>
<proteinExistence type="inferred from homology"/>
<comment type="similarity">
    <text evidence="1">Belongs to the LysR transcriptional regulatory family.</text>
</comment>
<accession>A0ABW7DE33</accession>
<reference evidence="6 7" key="1">
    <citation type="submission" date="2024-10" db="EMBL/GenBank/DDBJ databases">
        <title>Whole genome of Pseudomonas sp Strain RB5.</title>
        <authorList>
            <person name="Selami N."/>
        </authorList>
    </citation>
    <scope>NUCLEOTIDE SEQUENCE [LARGE SCALE GENOMIC DNA]</scope>
    <source>
        <strain evidence="6 7">RB5</strain>
    </source>
</reference>
<keyword evidence="4" id="KW-0804">Transcription</keyword>
<dbReference type="RefSeq" id="WP_394507278.1">
    <property type="nucleotide sequence ID" value="NZ_JBIEIL010000008.1"/>
</dbReference>
<dbReference type="PROSITE" id="PS50931">
    <property type="entry name" value="HTH_LYSR"/>
    <property type="match status" value="1"/>
</dbReference>
<dbReference type="InterPro" id="IPR005119">
    <property type="entry name" value="LysR_subst-bd"/>
</dbReference>
<dbReference type="EMBL" id="JBIEIL010000008">
    <property type="protein sequence ID" value="MFG6206133.1"/>
    <property type="molecule type" value="Genomic_DNA"/>
</dbReference>
<evidence type="ECO:0000259" key="5">
    <source>
        <dbReference type="PROSITE" id="PS50931"/>
    </source>
</evidence>
<dbReference type="SUPFAM" id="SSF46785">
    <property type="entry name" value="Winged helix' DNA-binding domain"/>
    <property type="match status" value="1"/>
</dbReference>
<gene>
    <name evidence="6" type="ORF">ACGSLL_17370</name>
</gene>
<dbReference type="InterPro" id="IPR036388">
    <property type="entry name" value="WH-like_DNA-bd_sf"/>
</dbReference>
<keyword evidence="7" id="KW-1185">Reference proteome</keyword>
<organism evidence="6 7">
    <name type="scientific">Pseudomonas retamae</name>
    <dbReference type="NCBI Taxonomy" id="702110"/>
    <lineage>
        <taxon>Bacteria</taxon>
        <taxon>Pseudomonadati</taxon>
        <taxon>Pseudomonadota</taxon>
        <taxon>Gammaproteobacteria</taxon>
        <taxon>Pseudomonadales</taxon>
        <taxon>Pseudomonadaceae</taxon>
        <taxon>Pseudomonas</taxon>
    </lineage>
</organism>
<dbReference type="PRINTS" id="PR00039">
    <property type="entry name" value="HTHLYSR"/>
</dbReference>
<dbReference type="PANTHER" id="PTHR30419:SF8">
    <property type="entry name" value="NITROGEN ASSIMILATION TRANSCRIPTIONAL ACTIVATOR-RELATED"/>
    <property type="match status" value="1"/>
</dbReference>
<dbReference type="InterPro" id="IPR050950">
    <property type="entry name" value="HTH-type_LysR_regulators"/>
</dbReference>
<evidence type="ECO:0000256" key="1">
    <source>
        <dbReference type="ARBA" id="ARBA00009437"/>
    </source>
</evidence>
<dbReference type="InterPro" id="IPR036390">
    <property type="entry name" value="WH_DNA-bd_sf"/>
</dbReference>
<dbReference type="Pfam" id="PF00126">
    <property type="entry name" value="HTH_1"/>
    <property type="match status" value="1"/>
</dbReference>
<keyword evidence="3" id="KW-0238">DNA-binding</keyword>
<sequence>MNAPITARSLFNRLRYKHLLMLVTLGNCQNLHRAAESLNMSQPATTRMLQEIEQTFGCALFERQSRGVRPTVLGEELLRFARAALNGLERCAEDLADRQSGGYGYLCVGAIMGAVPDLVVQSIADMKANYPLLRLRIMGDTSDQLSVLLDQRRIDVAIARLPGVEDRQHFDFEPLGNEHLAVVVRSGHPLTHERSLSLAHLIDAWPWILQPHTSPARVALERAFERLGVGSPNDVIECSSVFAMLQLAQITDAILVLTDTVVRDHVHTGLLTALSLEIEEQLSPFGILLRKGEPLSRELEIFLTKIKARAI</sequence>
<dbReference type="SUPFAM" id="SSF53850">
    <property type="entry name" value="Periplasmic binding protein-like II"/>
    <property type="match status" value="1"/>
</dbReference>
<name>A0ABW7DE33_9PSED</name>
<dbReference type="Gene3D" id="3.40.190.290">
    <property type="match status" value="1"/>
</dbReference>
<evidence type="ECO:0000256" key="4">
    <source>
        <dbReference type="ARBA" id="ARBA00023163"/>
    </source>
</evidence>
<evidence type="ECO:0000256" key="3">
    <source>
        <dbReference type="ARBA" id="ARBA00023125"/>
    </source>
</evidence>
<keyword evidence="2" id="KW-0805">Transcription regulation</keyword>
<dbReference type="Gene3D" id="1.10.10.10">
    <property type="entry name" value="Winged helix-like DNA-binding domain superfamily/Winged helix DNA-binding domain"/>
    <property type="match status" value="1"/>
</dbReference>
<evidence type="ECO:0000313" key="7">
    <source>
        <dbReference type="Proteomes" id="UP001605918"/>
    </source>
</evidence>